<keyword evidence="4" id="KW-1185">Reference proteome</keyword>
<evidence type="ECO:0000259" key="1">
    <source>
        <dbReference type="Pfam" id="PF01408"/>
    </source>
</evidence>
<dbReference type="KEGG" id="cma:Cmaq_0434"/>
<dbReference type="Pfam" id="PF01408">
    <property type="entry name" value="GFO_IDH_MocA"/>
    <property type="match status" value="1"/>
</dbReference>
<dbReference type="InterPro" id="IPR036291">
    <property type="entry name" value="NAD(P)-bd_dom_sf"/>
</dbReference>
<gene>
    <name evidence="3" type="ordered locus">Cmaq_0434</name>
</gene>
<dbReference type="HOGENOM" id="CLU_023194_1_0_2"/>
<name>A8MBT6_CALMQ</name>
<dbReference type="GO" id="GO:0000166">
    <property type="term" value="F:nucleotide binding"/>
    <property type="evidence" value="ECO:0007669"/>
    <property type="project" value="InterPro"/>
</dbReference>
<accession>A8MBT6</accession>
<dbReference type="STRING" id="397948.Cmaq_0434"/>
<dbReference type="SUPFAM" id="SSF51735">
    <property type="entry name" value="NAD(P)-binding Rossmann-fold domains"/>
    <property type="match status" value="1"/>
</dbReference>
<dbReference type="InterPro" id="IPR052515">
    <property type="entry name" value="Gfo/Idh/MocA_Oxidoreductase"/>
</dbReference>
<dbReference type="AlphaFoldDB" id="A8MBT6"/>
<evidence type="ECO:0000313" key="3">
    <source>
        <dbReference type="EMBL" id="ABW01279.1"/>
    </source>
</evidence>
<dbReference type="PANTHER" id="PTHR43249">
    <property type="entry name" value="UDP-N-ACETYL-2-AMINO-2-DEOXY-D-GLUCURONATE OXIDASE"/>
    <property type="match status" value="1"/>
</dbReference>
<dbReference type="Pfam" id="PF22725">
    <property type="entry name" value="GFO_IDH_MocA_C3"/>
    <property type="match status" value="1"/>
</dbReference>
<dbReference type="PANTHER" id="PTHR43249:SF1">
    <property type="entry name" value="D-GLUCOSIDE 3-DEHYDROGENASE"/>
    <property type="match status" value="1"/>
</dbReference>
<feature type="domain" description="Gfo/Idh/MocA-like oxidoreductase N-terminal" evidence="1">
    <location>
        <begin position="6"/>
        <end position="125"/>
    </location>
</feature>
<dbReference type="OrthoDB" id="25239at2157"/>
<organism evidence="3 4">
    <name type="scientific">Caldivirga maquilingensis (strain ATCC 700844 / DSM 13496 / JCM 10307 / IC-167)</name>
    <dbReference type="NCBI Taxonomy" id="397948"/>
    <lineage>
        <taxon>Archaea</taxon>
        <taxon>Thermoproteota</taxon>
        <taxon>Thermoprotei</taxon>
        <taxon>Thermoproteales</taxon>
        <taxon>Thermoproteaceae</taxon>
        <taxon>Caldivirga</taxon>
    </lineage>
</organism>
<reference evidence="3 4" key="1">
    <citation type="submission" date="2007-10" db="EMBL/GenBank/DDBJ databases">
        <title>Complete sequence of Caldivirga maquilingensis IC-167.</title>
        <authorList>
            <consortium name="US DOE Joint Genome Institute"/>
            <person name="Copeland A."/>
            <person name="Lucas S."/>
            <person name="Lapidus A."/>
            <person name="Barry K."/>
            <person name="Glavina del Rio T."/>
            <person name="Dalin E."/>
            <person name="Tice H."/>
            <person name="Pitluck S."/>
            <person name="Saunders E."/>
            <person name="Brettin T."/>
            <person name="Bruce D."/>
            <person name="Detter J.C."/>
            <person name="Han C."/>
            <person name="Schmutz J."/>
            <person name="Larimer F."/>
            <person name="Land M."/>
            <person name="Hauser L."/>
            <person name="Kyrpides N."/>
            <person name="Ivanova N."/>
            <person name="Biddle J.F."/>
            <person name="Zhang Z."/>
            <person name="Fitz-Gibbon S.T."/>
            <person name="Lowe T.M."/>
            <person name="Saltikov C."/>
            <person name="House C.H."/>
            <person name="Richardson P."/>
        </authorList>
    </citation>
    <scope>NUCLEOTIDE SEQUENCE [LARGE SCALE GENOMIC DNA]</scope>
    <source>
        <strain evidence="4">ATCC 700844 / DSM 13496 / JCM 10307 / IC-167</strain>
    </source>
</reference>
<dbReference type="GeneID" id="5709901"/>
<proteinExistence type="predicted"/>
<dbReference type="InterPro" id="IPR055170">
    <property type="entry name" value="GFO_IDH_MocA-like_dom"/>
</dbReference>
<dbReference type="RefSeq" id="WP_012185499.1">
    <property type="nucleotide sequence ID" value="NC_009954.1"/>
</dbReference>
<dbReference type="EMBL" id="CP000852">
    <property type="protein sequence ID" value="ABW01279.1"/>
    <property type="molecule type" value="Genomic_DNA"/>
</dbReference>
<dbReference type="Gene3D" id="3.30.360.10">
    <property type="entry name" value="Dihydrodipicolinate Reductase, domain 2"/>
    <property type="match status" value="1"/>
</dbReference>
<dbReference type="SUPFAM" id="SSF55347">
    <property type="entry name" value="Glyceraldehyde-3-phosphate dehydrogenase-like, C-terminal domain"/>
    <property type="match status" value="1"/>
</dbReference>
<protein>
    <submittedName>
        <fullName evidence="3">Oxidoreductase domain protein</fullName>
    </submittedName>
</protein>
<sequence>MPSKLGVGVVGLGAIGVVHARALKELEQETGWIKLTAVVDQIKARADEIGRQLGAKAYYTLDELVKDPDVDVVTIATPSYLHAPQAIYAMEYHKHVIVEKPMAVTLAGAREMVMKAERNHVKLGVVFQERYAPDIIKAKSIISSGGLGKVFLVEAKMMWWRDERNYYNRDELARSWRGMWETEGGGALTNQGIHTVDLMYWFGGEVSDVMGFYVNASHPTITVEDTAAAVLKYRSGALGSLAASVSTQPSDFQFRVIRVYGTEGQLEINDRVMTLLATNQGGVQRISPEAKRDTLTQTENLHKTLLRDFLNALRDDKDFPINGYEGMKSLEVIKAIYLSSNTGQAIKLPLNQVYVV</sequence>
<evidence type="ECO:0000313" key="4">
    <source>
        <dbReference type="Proteomes" id="UP000001137"/>
    </source>
</evidence>
<dbReference type="eggNOG" id="arCOG01622">
    <property type="taxonomic scope" value="Archaea"/>
</dbReference>
<feature type="domain" description="GFO/IDH/MocA-like oxidoreductase" evidence="2">
    <location>
        <begin position="136"/>
        <end position="267"/>
    </location>
</feature>
<evidence type="ECO:0000259" key="2">
    <source>
        <dbReference type="Pfam" id="PF22725"/>
    </source>
</evidence>
<dbReference type="Gene3D" id="3.40.50.720">
    <property type="entry name" value="NAD(P)-binding Rossmann-like Domain"/>
    <property type="match status" value="1"/>
</dbReference>
<dbReference type="InterPro" id="IPR000683">
    <property type="entry name" value="Gfo/Idh/MocA-like_OxRdtase_N"/>
</dbReference>
<dbReference type="Proteomes" id="UP000001137">
    <property type="component" value="Chromosome"/>
</dbReference>